<dbReference type="AlphaFoldDB" id="A0A0K0CYQ6"/>
<reference evidence="6" key="1">
    <citation type="submission" date="2012-09" db="EMBL/GenBank/DDBJ databases">
        <authorList>
            <person name="Martin A.A."/>
        </authorList>
    </citation>
    <scope>NUCLEOTIDE SEQUENCE</scope>
</reference>
<dbReference type="STRING" id="6313.A0A0K0CYQ6"/>
<keyword evidence="6" id="KW-1185">Reference proteome</keyword>
<dbReference type="InterPro" id="IPR001828">
    <property type="entry name" value="ANF_lig-bd_rcpt"/>
</dbReference>
<evidence type="ECO:0000259" key="5">
    <source>
        <dbReference type="Pfam" id="PF01094"/>
    </source>
</evidence>
<accession>A0A0K0CYQ6</accession>
<name>A0A0K0CYQ6_ANGCA</name>
<dbReference type="Proteomes" id="UP000035642">
    <property type="component" value="Unassembled WGS sequence"/>
</dbReference>
<dbReference type="SUPFAM" id="SSF53822">
    <property type="entry name" value="Periplasmic binding protein-like I"/>
    <property type="match status" value="1"/>
</dbReference>
<keyword evidence="2" id="KW-0812">Transmembrane</keyword>
<evidence type="ECO:0000256" key="2">
    <source>
        <dbReference type="ARBA" id="ARBA00022692"/>
    </source>
</evidence>
<dbReference type="Gene3D" id="3.40.50.2300">
    <property type="match status" value="2"/>
</dbReference>
<dbReference type="WBParaSite" id="ACAC_0000280001-mRNA-1">
    <property type="protein sequence ID" value="ACAC_0000280001-mRNA-1"/>
    <property type="gene ID" value="ACAC_0000280001"/>
</dbReference>
<organism evidence="6 7">
    <name type="scientific">Angiostrongylus cantonensis</name>
    <name type="common">Rat lungworm</name>
    <dbReference type="NCBI Taxonomy" id="6313"/>
    <lineage>
        <taxon>Eukaryota</taxon>
        <taxon>Metazoa</taxon>
        <taxon>Ecdysozoa</taxon>
        <taxon>Nematoda</taxon>
        <taxon>Chromadorea</taxon>
        <taxon>Rhabditida</taxon>
        <taxon>Rhabditina</taxon>
        <taxon>Rhabditomorpha</taxon>
        <taxon>Strongyloidea</taxon>
        <taxon>Metastrongylidae</taxon>
        <taxon>Angiostrongylus</taxon>
    </lineage>
</organism>
<evidence type="ECO:0000313" key="7">
    <source>
        <dbReference type="WBParaSite" id="ACAC_0000280001-mRNA-1"/>
    </source>
</evidence>
<dbReference type="InterPro" id="IPR028082">
    <property type="entry name" value="Peripla_BP_I"/>
</dbReference>
<reference evidence="7" key="2">
    <citation type="submission" date="2017-02" db="UniProtKB">
        <authorList>
            <consortium name="WormBaseParasite"/>
        </authorList>
    </citation>
    <scope>IDENTIFICATION</scope>
</reference>
<evidence type="ECO:0000256" key="1">
    <source>
        <dbReference type="ARBA" id="ARBA00004370"/>
    </source>
</evidence>
<evidence type="ECO:0000256" key="3">
    <source>
        <dbReference type="ARBA" id="ARBA00022989"/>
    </source>
</evidence>
<dbReference type="Pfam" id="PF01094">
    <property type="entry name" value="ANF_receptor"/>
    <property type="match status" value="1"/>
</dbReference>
<protein>
    <submittedName>
        <fullName evidence="7">ANF_receptor domain-containing protein</fullName>
    </submittedName>
</protein>
<comment type="subcellular location">
    <subcellularLocation>
        <location evidence="1">Membrane</location>
    </subcellularLocation>
</comment>
<evidence type="ECO:0000313" key="6">
    <source>
        <dbReference type="Proteomes" id="UP000035642"/>
    </source>
</evidence>
<evidence type="ECO:0000256" key="4">
    <source>
        <dbReference type="ARBA" id="ARBA00023136"/>
    </source>
</evidence>
<keyword evidence="3" id="KW-1133">Transmembrane helix</keyword>
<feature type="domain" description="Receptor ligand binding region" evidence="5">
    <location>
        <begin position="5"/>
        <end position="107"/>
    </location>
</feature>
<dbReference type="GO" id="GO:0016020">
    <property type="term" value="C:membrane"/>
    <property type="evidence" value="ECO:0007669"/>
    <property type="project" value="UniProtKB-SubCell"/>
</dbReference>
<keyword evidence="4" id="KW-0472">Membrane</keyword>
<sequence length="140" mass="16473">MLEQERVIALIGGSHSLLNAQLERLTDQLDIPLLTVSDDVEPSARNTKITFFPRAQLLEAIVDLFRYWRWNRITLVYEEDDRIRRFEPLLTADTFSHIRFQVIKVQRGDYMTAAREALKMGLINLKHWFLLTNMVSLEKI</sequence>
<proteinExistence type="predicted"/>